<dbReference type="Proteomes" id="UP000655225">
    <property type="component" value="Unassembled WGS sequence"/>
</dbReference>
<evidence type="ECO:0000313" key="3">
    <source>
        <dbReference type="Proteomes" id="UP000655225"/>
    </source>
</evidence>
<dbReference type="PANTHER" id="PTHR33824">
    <property type="entry name" value="POLYKETIDE CYCLASE/DEHYDRASE AND LIPID TRANSPORT SUPERFAMILY PROTEIN"/>
    <property type="match status" value="1"/>
</dbReference>
<dbReference type="AlphaFoldDB" id="A0A834YSM1"/>
<name>A0A834YSM1_TETSI</name>
<accession>A0A834YSM1</accession>
<feature type="domain" description="Coenzyme Q-binding protein COQ10 START" evidence="1">
    <location>
        <begin position="77"/>
        <end position="173"/>
    </location>
</feature>
<dbReference type="Gene3D" id="3.30.530.20">
    <property type="match status" value="1"/>
</dbReference>
<dbReference type="PANTHER" id="PTHR33824:SF7">
    <property type="entry name" value="POLYKETIDE CYCLASE_DEHYDRASE AND LIPID TRANSPORT SUPERFAMILY PROTEIN"/>
    <property type="match status" value="1"/>
</dbReference>
<dbReference type="InterPro" id="IPR023393">
    <property type="entry name" value="START-like_dom_sf"/>
</dbReference>
<reference evidence="2 3" key="1">
    <citation type="submission" date="2020-04" db="EMBL/GenBank/DDBJ databases">
        <title>Plant Genome Project.</title>
        <authorList>
            <person name="Zhang R.-G."/>
        </authorList>
    </citation>
    <scope>NUCLEOTIDE SEQUENCE [LARGE SCALE GENOMIC DNA]</scope>
    <source>
        <strain evidence="2">YNK0</strain>
        <tissue evidence="2">Leaf</tissue>
    </source>
</reference>
<dbReference type="InterPro" id="IPR047137">
    <property type="entry name" value="ORF3"/>
</dbReference>
<evidence type="ECO:0000259" key="1">
    <source>
        <dbReference type="Pfam" id="PF03364"/>
    </source>
</evidence>
<dbReference type="EMBL" id="JABCRI010000014">
    <property type="protein sequence ID" value="KAF8394724.1"/>
    <property type="molecule type" value="Genomic_DNA"/>
</dbReference>
<dbReference type="SUPFAM" id="SSF55961">
    <property type="entry name" value="Bet v1-like"/>
    <property type="match status" value="1"/>
</dbReference>
<evidence type="ECO:0000313" key="2">
    <source>
        <dbReference type="EMBL" id="KAF8394724.1"/>
    </source>
</evidence>
<dbReference type="InterPro" id="IPR005031">
    <property type="entry name" value="COQ10_START"/>
</dbReference>
<protein>
    <recommendedName>
        <fullName evidence="1">Coenzyme Q-binding protein COQ10 START domain-containing protein</fullName>
    </recommendedName>
</protein>
<sequence length="215" mass="24889">MSATPAFVCGPTSLLNHFRRTRNGILFNAIPIYRRTSRSSPTELFFRNSVKRKSIFTRTTPISPVMEWQDCTVKMEIDVPCSVAYNCYSDREAMPRWMPFISSVKVFKAFRFVIVEVFLVLLPDNHAGDKPDLSCWSLKYKVFGRDIELSWIAKNLQPIPNKKIHWRSLEGLPNRHCNPSLKAHSCAGWNNSQRWRKAIKQNCLAKELNWVPKAS</sequence>
<keyword evidence="3" id="KW-1185">Reference proteome</keyword>
<gene>
    <name evidence="2" type="ORF">HHK36_020941</name>
</gene>
<dbReference type="Pfam" id="PF03364">
    <property type="entry name" value="Polyketide_cyc"/>
    <property type="match status" value="1"/>
</dbReference>
<dbReference type="OMA" id="FRFVIVE"/>
<dbReference type="OrthoDB" id="47798at2759"/>
<comment type="caution">
    <text evidence="2">The sequence shown here is derived from an EMBL/GenBank/DDBJ whole genome shotgun (WGS) entry which is preliminary data.</text>
</comment>
<organism evidence="2 3">
    <name type="scientific">Tetracentron sinense</name>
    <name type="common">Spur-leaf</name>
    <dbReference type="NCBI Taxonomy" id="13715"/>
    <lineage>
        <taxon>Eukaryota</taxon>
        <taxon>Viridiplantae</taxon>
        <taxon>Streptophyta</taxon>
        <taxon>Embryophyta</taxon>
        <taxon>Tracheophyta</taxon>
        <taxon>Spermatophyta</taxon>
        <taxon>Magnoliopsida</taxon>
        <taxon>Trochodendrales</taxon>
        <taxon>Trochodendraceae</taxon>
        <taxon>Tetracentron</taxon>
    </lineage>
</organism>
<proteinExistence type="predicted"/>